<keyword evidence="6" id="KW-0963">Cytoplasm</keyword>
<feature type="compositionally biased region" description="Acidic residues" evidence="12">
    <location>
        <begin position="176"/>
        <end position="188"/>
    </location>
</feature>
<dbReference type="GO" id="GO:0000796">
    <property type="term" value="C:condensin complex"/>
    <property type="evidence" value="ECO:0007669"/>
    <property type="project" value="InterPro"/>
</dbReference>
<evidence type="ECO:0000256" key="3">
    <source>
        <dbReference type="ARBA" id="ARBA00009471"/>
    </source>
</evidence>
<keyword evidence="7 11" id="KW-0132">Cell division</keyword>
<dbReference type="GO" id="GO:0003682">
    <property type="term" value="F:chromatin binding"/>
    <property type="evidence" value="ECO:0007669"/>
    <property type="project" value="TreeGrafter"/>
</dbReference>
<evidence type="ECO:0000256" key="11">
    <source>
        <dbReference type="PIRNR" id="PIRNR017126"/>
    </source>
</evidence>
<dbReference type="InterPro" id="IPR022816">
    <property type="entry name" value="Condensin_barren_su2"/>
</dbReference>
<dbReference type="Pfam" id="PF05786">
    <property type="entry name" value="Cnd2"/>
    <property type="match status" value="1"/>
</dbReference>
<dbReference type="GO" id="GO:0051301">
    <property type="term" value="P:cell division"/>
    <property type="evidence" value="ECO:0007669"/>
    <property type="project" value="UniProtKB-KW"/>
</dbReference>
<evidence type="ECO:0000256" key="9">
    <source>
        <dbReference type="ARBA" id="ARBA00023067"/>
    </source>
</evidence>
<name>A0AAD9K4C5_9ANNE</name>
<evidence type="ECO:0000256" key="5">
    <source>
        <dbReference type="ARBA" id="ARBA00022454"/>
    </source>
</evidence>
<dbReference type="PANTHER" id="PTHR13108">
    <property type="entry name" value="CONDENSIN COMPLEX SUBUNIT 2"/>
    <property type="match status" value="1"/>
</dbReference>
<comment type="function">
    <text evidence="11">Regulatory subunit of the condensin complex, a complex required for conversion of interphase chromatin into mitotic-like condense chromosomes.</text>
</comment>
<reference evidence="13" key="1">
    <citation type="journal article" date="2023" name="Mol. Biol. Evol.">
        <title>Third-Generation Sequencing Reveals the Adaptive Role of the Epigenome in Three Deep-Sea Polychaetes.</title>
        <authorList>
            <person name="Perez M."/>
            <person name="Aroh O."/>
            <person name="Sun Y."/>
            <person name="Lan Y."/>
            <person name="Juniper S.K."/>
            <person name="Young C.R."/>
            <person name="Angers B."/>
            <person name="Qian P.Y."/>
        </authorList>
    </citation>
    <scope>NUCLEOTIDE SEQUENCE</scope>
    <source>
        <strain evidence="13">P08H-3</strain>
    </source>
</reference>
<evidence type="ECO:0000256" key="4">
    <source>
        <dbReference type="ARBA" id="ARBA00016065"/>
    </source>
</evidence>
<feature type="compositionally biased region" description="Polar residues" evidence="12">
    <location>
        <begin position="376"/>
        <end position="390"/>
    </location>
</feature>
<keyword evidence="14" id="KW-1185">Reference proteome</keyword>
<evidence type="ECO:0000256" key="2">
    <source>
        <dbReference type="ARBA" id="ARBA00004496"/>
    </source>
</evidence>
<comment type="subcellular location">
    <subcellularLocation>
        <location evidence="1">Chromosome</location>
    </subcellularLocation>
    <subcellularLocation>
        <location evidence="2">Cytoplasm</location>
    </subcellularLocation>
</comment>
<dbReference type="EMBL" id="JAODUP010000075">
    <property type="protein sequence ID" value="KAK2163710.1"/>
    <property type="molecule type" value="Genomic_DNA"/>
</dbReference>
<evidence type="ECO:0000256" key="10">
    <source>
        <dbReference type="ARBA" id="ARBA00023306"/>
    </source>
</evidence>
<evidence type="ECO:0000256" key="7">
    <source>
        <dbReference type="ARBA" id="ARBA00022618"/>
    </source>
</evidence>
<dbReference type="PANTHER" id="PTHR13108:SF9">
    <property type="entry name" value="CONDENSIN COMPLEX SUBUNIT 2"/>
    <property type="match status" value="1"/>
</dbReference>
<evidence type="ECO:0000313" key="13">
    <source>
        <dbReference type="EMBL" id="KAK2163710.1"/>
    </source>
</evidence>
<dbReference type="GO" id="GO:0005737">
    <property type="term" value="C:cytoplasm"/>
    <property type="evidence" value="ECO:0007669"/>
    <property type="project" value="UniProtKB-SubCell"/>
</dbReference>
<gene>
    <name evidence="13" type="ORF">LSH36_75g12095</name>
</gene>
<keyword evidence="10 11" id="KW-0131">Cell cycle</keyword>
<proteinExistence type="inferred from homology"/>
<dbReference type="PIRSF" id="PIRSF017126">
    <property type="entry name" value="Condensin_H"/>
    <property type="match status" value="1"/>
</dbReference>
<keyword evidence="9 11" id="KW-0226">DNA condensation</keyword>
<comment type="similarity">
    <text evidence="3 11">Belongs to the CND2 (condensin subunit 2) family.</text>
</comment>
<accession>A0AAD9K4C5</accession>
<organism evidence="13 14">
    <name type="scientific">Paralvinella palmiformis</name>
    <dbReference type="NCBI Taxonomy" id="53620"/>
    <lineage>
        <taxon>Eukaryota</taxon>
        <taxon>Metazoa</taxon>
        <taxon>Spiralia</taxon>
        <taxon>Lophotrochozoa</taxon>
        <taxon>Annelida</taxon>
        <taxon>Polychaeta</taxon>
        <taxon>Sedentaria</taxon>
        <taxon>Canalipalpata</taxon>
        <taxon>Terebellida</taxon>
        <taxon>Terebelliformia</taxon>
        <taxon>Alvinellidae</taxon>
        <taxon>Paralvinella</taxon>
    </lineage>
</organism>
<dbReference type="Proteomes" id="UP001208570">
    <property type="component" value="Unassembled WGS sequence"/>
</dbReference>
<dbReference type="GO" id="GO:0007076">
    <property type="term" value="P:mitotic chromosome condensation"/>
    <property type="evidence" value="ECO:0007669"/>
    <property type="project" value="InterPro"/>
</dbReference>
<comment type="caution">
    <text evidence="13">The sequence shown here is derived from an EMBL/GenBank/DDBJ whole genome shotgun (WGS) entry which is preliminary data.</text>
</comment>
<keyword evidence="8 11" id="KW-0498">Mitosis</keyword>
<evidence type="ECO:0000256" key="6">
    <source>
        <dbReference type="ARBA" id="ARBA00022490"/>
    </source>
</evidence>
<evidence type="ECO:0000256" key="1">
    <source>
        <dbReference type="ARBA" id="ARBA00004286"/>
    </source>
</evidence>
<dbReference type="AlphaFoldDB" id="A0AAD9K4C5"/>
<feature type="region of interest" description="Disordered" evidence="12">
    <location>
        <begin position="346"/>
        <end position="390"/>
    </location>
</feature>
<protein>
    <recommendedName>
        <fullName evidence="4 11">Condensin complex subunit 2</fullName>
    </recommendedName>
</protein>
<evidence type="ECO:0000313" key="14">
    <source>
        <dbReference type="Proteomes" id="UP001208570"/>
    </source>
</evidence>
<evidence type="ECO:0000256" key="8">
    <source>
        <dbReference type="ARBA" id="ARBA00022776"/>
    </source>
</evidence>
<evidence type="ECO:0000256" key="12">
    <source>
        <dbReference type="SAM" id="MobiDB-lite"/>
    </source>
</evidence>
<sequence>MQSDVFRVPHSTASLSRITPQRYISPSTRKTIPIIESRLVEGLNDDEAEKKERRKSRLLELQRCHLLSPATPERRETSTPPLSGLTNSQLTEHYANCIKLSTENKINAKNAFGLHLIDYMAELLKKKEMTNFQVASSTLDASAKIYAGRVDAIHAETYKVLTGLGRGTEKSNKDQEEGEDVPEEEDSDGPPGAKKRKRAKQGKTIETNLKNITVQKLDLAFKTDPLFHKTSAAFDEGGTAGLLLNQLHCHDDMSELVLDSETVISTLDDNHTPNDHSSITEEQLTAIRELKKMFLDLKLSSTFICPEFSEFEFSNYQSLDDSSLNSILQQKKDSYAFDLDAEVDTIPESTDSEQQPDYIDDGFGAIEDDDDDNDHIQNNSGEDHNSSGQSIIFGDSKEAQLVKNTINNIKHGTVGTLIQVLATEPSDYSYFNAKLLQTWAGPAHWKLQPKSKGEMSVVAAVRKKKEPFVIDFDEDIKIEDHLKKKRAATELTNMTHESWSKNQTTLPDDLHYDEEDLFKLFTKRKVLIKRQKRHSTADIDNDVETYDYDNPNDKDNFCPGGDQVDDNDDNDNYGFDFTAGVTQSQDMLQSEGEVGKDGEAYDTDLVAQPRKIAKIDIGYAKTAKKMDIKKLKSSMWSILTVPPANVIEEMVGDDEEEKLAETSTDDRVNRKHSFKTVVEELPRKISKMMASNLSVPIAFVCLLHLANEKTLELKSNEDMDDLIISQG</sequence>
<keyword evidence="5" id="KW-0158">Chromosome</keyword>
<feature type="region of interest" description="Disordered" evidence="12">
    <location>
        <begin position="166"/>
        <end position="202"/>
    </location>
</feature>